<evidence type="ECO:0000259" key="3">
    <source>
        <dbReference type="Pfam" id="PF13458"/>
    </source>
</evidence>
<dbReference type="CDD" id="cd06327">
    <property type="entry name" value="PBP1_SBP-like"/>
    <property type="match status" value="1"/>
</dbReference>
<dbReference type="PANTHER" id="PTHR30483:SF6">
    <property type="entry name" value="PERIPLASMIC BINDING PROTEIN OF ABC TRANSPORTER FOR NATURAL AMINO ACIDS"/>
    <property type="match status" value="1"/>
</dbReference>
<dbReference type="RefSeq" id="WP_203768393.1">
    <property type="nucleotide sequence ID" value="NZ_BAAAYJ010000079.1"/>
</dbReference>
<dbReference type="Proteomes" id="UP000647172">
    <property type="component" value="Unassembled WGS sequence"/>
</dbReference>
<keyword evidence="5" id="KW-1185">Reference proteome</keyword>
<protein>
    <submittedName>
        <fullName evidence="4">ABC transporter permease</fullName>
    </submittedName>
</protein>
<sequence>MRTTIRAVTAVLATGGLLVAGCGRGGPGGGGDEKVSGGKIVLAVLNDQSGVYADLSGRNSVEAVRMAVADFQAKYGDRAVTKNIEVVTADHQNKPDIANSKAQELYDRQQADVILDVPTSSAALAVANVAKAKKKLYFNIGAATTELTGKQCNKYTFHYAYDTYMLANGTGSAVTKEGGKNWYIVYPDYAFGQDMQKSFTAAITAAGGKVLAKDPTPFPNDNFSTFLLKAPAMNPRPDVLGTMQAGGDLVNLVKQYNEFKLRDKGIKLSVGLMFITDIHSLGPDAFAGTTFTDAWYWNFDDRNRQWADRFTAKTRTRPSFAHAANYSAAMQYLEAVQRAGTDAADAVVGRLEGYSYDDVFARNATVRAEDHRVVHDVYLAEVKPKSEVKTDWDYERILRTIPAAEAFRPVGTGGCAL</sequence>
<dbReference type="InterPro" id="IPR028081">
    <property type="entry name" value="Leu-bd"/>
</dbReference>
<dbReference type="Pfam" id="PF13458">
    <property type="entry name" value="Peripla_BP_6"/>
    <property type="match status" value="1"/>
</dbReference>
<dbReference type="EMBL" id="BOMQ01000030">
    <property type="protein sequence ID" value="GIE49189.1"/>
    <property type="molecule type" value="Genomic_DNA"/>
</dbReference>
<dbReference type="Gene3D" id="3.40.50.2300">
    <property type="match status" value="2"/>
</dbReference>
<proteinExistence type="inferred from homology"/>
<accession>A0A919MH17</accession>
<evidence type="ECO:0000256" key="2">
    <source>
        <dbReference type="ARBA" id="ARBA00022729"/>
    </source>
</evidence>
<feature type="domain" description="Leucine-binding protein" evidence="3">
    <location>
        <begin position="40"/>
        <end position="384"/>
    </location>
</feature>
<dbReference type="InterPro" id="IPR028082">
    <property type="entry name" value="Peripla_BP_I"/>
</dbReference>
<gene>
    <name evidence="4" type="ORF">Ani05nite_27230</name>
</gene>
<comment type="similarity">
    <text evidence="1">Belongs to the leucine-binding protein family.</text>
</comment>
<evidence type="ECO:0000313" key="5">
    <source>
        <dbReference type="Proteomes" id="UP000647172"/>
    </source>
</evidence>
<dbReference type="PROSITE" id="PS51257">
    <property type="entry name" value="PROKAR_LIPOPROTEIN"/>
    <property type="match status" value="1"/>
</dbReference>
<organism evidence="4 5">
    <name type="scientific">Actinoplanes nipponensis</name>
    <dbReference type="NCBI Taxonomy" id="135950"/>
    <lineage>
        <taxon>Bacteria</taxon>
        <taxon>Bacillati</taxon>
        <taxon>Actinomycetota</taxon>
        <taxon>Actinomycetes</taxon>
        <taxon>Micromonosporales</taxon>
        <taxon>Micromonosporaceae</taxon>
        <taxon>Actinoplanes</taxon>
    </lineage>
</organism>
<dbReference type="PANTHER" id="PTHR30483">
    <property type="entry name" value="LEUCINE-SPECIFIC-BINDING PROTEIN"/>
    <property type="match status" value="1"/>
</dbReference>
<evidence type="ECO:0000256" key="1">
    <source>
        <dbReference type="ARBA" id="ARBA00010062"/>
    </source>
</evidence>
<dbReference type="InterPro" id="IPR051010">
    <property type="entry name" value="BCAA_transport"/>
</dbReference>
<evidence type="ECO:0000313" key="4">
    <source>
        <dbReference type="EMBL" id="GIE49189.1"/>
    </source>
</evidence>
<reference evidence="4" key="1">
    <citation type="submission" date="2021-01" db="EMBL/GenBank/DDBJ databases">
        <title>Whole genome shotgun sequence of Actinoplanes nipponensis NBRC 14063.</title>
        <authorList>
            <person name="Komaki H."/>
            <person name="Tamura T."/>
        </authorList>
    </citation>
    <scope>NUCLEOTIDE SEQUENCE</scope>
    <source>
        <strain evidence="4">NBRC 14063</strain>
    </source>
</reference>
<name>A0A919MH17_9ACTN</name>
<dbReference type="AlphaFoldDB" id="A0A919MH17"/>
<dbReference type="SUPFAM" id="SSF53822">
    <property type="entry name" value="Periplasmic binding protein-like I"/>
    <property type="match status" value="1"/>
</dbReference>
<keyword evidence="2" id="KW-0732">Signal</keyword>
<comment type="caution">
    <text evidence="4">The sequence shown here is derived from an EMBL/GenBank/DDBJ whole genome shotgun (WGS) entry which is preliminary data.</text>
</comment>